<reference evidence="4" key="1">
    <citation type="submission" date="2021-01" db="EMBL/GenBank/DDBJ databases">
        <authorList>
            <person name="Corre E."/>
            <person name="Pelletier E."/>
            <person name="Niang G."/>
            <person name="Scheremetjew M."/>
            <person name="Finn R."/>
            <person name="Kale V."/>
            <person name="Holt S."/>
            <person name="Cochrane G."/>
            <person name="Meng A."/>
            <person name="Brown T."/>
            <person name="Cohen L."/>
        </authorList>
    </citation>
    <scope>NUCLEOTIDE SEQUENCE</scope>
    <source>
        <strain evidence="4">CCMP 410</strain>
    </source>
</reference>
<feature type="chain" id="PRO_5030995612" description="Saccharopine dehydrogenase NADP binding domain-containing protein" evidence="2">
    <location>
        <begin position="19"/>
        <end position="542"/>
    </location>
</feature>
<organism evidence="4">
    <name type="scientific">Grammatophora oceanica</name>
    <dbReference type="NCBI Taxonomy" id="210454"/>
    <lineage>
        <taxon>Eukaryota</taxon>
        <taxon>Sar</taxon>
        <taxon>Stramenopiles</taxon>
        <taxon>Ochrophyta</taxon>
        <taxon>Bacillariophyta</taxon>
        <taxon>Fragilariophyceae</taxon>
        <taxon>Fragilariophycidae</taxon>
        <taxon>Rhabdonematales</taxon>
        <taxon>Grammatophoraceae</taxon>
        <taxon>Grammatophora</taxon>
    </lineage>
</organism>
<evidence type="ECO:0000313" key="4">
    <source>
        <dbReference type="EMBL" id="CAD9305199.1"/>
    </source>
</evidence>
<dbReference type="GO" id="GO:0005886">
    <property type="term" value="C:plasma membrane"/>
    <property type="evidence" value="ECO:0007669"/>
    <property type="project" value="TreeGrafter"/>
</dbReference>
<dbReference type="AlphaFoldDB" id="A0A7S1VMR7"/>
<dbReference type="PANTHER" id="PTHR12286:SF5">
    <property type="entry name" value="SACCHAROPINE DEHYDROGENASE-LIKE OXIDOREDUCTASE"/>
    <property type="match status" value="1"/>
</dbReference>
<dbReference type="GO" id="GO:0009247">
    <property type="term" value="P:glycolipid biosynthetic process"/>
    <property type="evidence" value="ECO:0007669"/>
    <property type="project" value="TreeGrafter"/>
</dbReference>
<dbReference type="InterPro" id="IPR036291">
    <property type="entry name" value="NAD(P)-bd_dom_sf"/>
</dbReference>
<dbReference type="PANTHER" id="PTHR12286">
    <property type="entry name" value="SACCHAROPINE DEHYDROGENASE-LIKE OXIDOREDUCTASE"/>
    <property type="match status" value="1"/>
</dbReference>
<dbReference type="EMBL" id="HBGK01045412">
    <property type="protein sequence ID" value="CAD9305199.1"/>
    <property type="molecule type" value="Transcribed_RNA"/>
</dbReference>
<feature type="signal peptide" evidence="2">
    <location>
        <begin position="1"/>
        <end position="18"/>
    </location>
</feature>
<evidence type="ECO:0000259" key="3">
    <source>
        <dbReference type="Pfam" id="PF03435"/>
    </source>
</evidence>
<sequence length="542" mass="59262">MLLVGLVFFVLRIHHSVSFLAVPFKSIQRPANTKQGCLTFFKRSPIETTVSSTLSTSIAFSSALYQSSLPVSTMTTKESDITVFGATGWVGRYILEYLLEASKTEKKALKVTLAGRNKTKLETRKAALLSETTTFTGTELDVCIADSSDSKAIRAMVERTKVVICAAGPFFKYANHVVAACAQCGTDYVDITGEFTWAGTMRLKHGEASKKSGARIISLCGFDSIPSDISIYAAVHELRKLRGDNVKIESGTTWFACEGGLNGGTVATLVDFPFDKKQMFVDSDGKLRSVPWFIGSPLVLTHPKQVLHNPEYKAVQDKMAWSEWRNQLPSFDSVIRYGMSLPFFMAASNAKVVQASSVALKYGPAFTYRERHLPFGFGTTRLMSIWSSIPSILFWFGFNLLLTTFTLPVVGAMLANLTLPPGTGQPKEVCEKGWLEVYADVTAPAAAPSKEGNVDRATCFFSMKGDPGNFATAHTVGEAALSLLWNKTELPPRSEDGFGTPAELLGDVLVTRILGSKVRKATMTLKVLKDRPKNDVVVHKHV</sequence>
<name>A0A7S1VMR7_9STRA</name>
<evidence type="ECO:0000256" key="2">
    <source>
        <dbReference type="SAM" id="SignalP"/>
    </source>
</evidence>
<proteinExistence type="inferred from homology"/>
<protein>
    <recommendedName>
        <fullName evidence="3">Saccharopine dehydrogenase NADP binding domain-containing protein</fullName>
    </recommendedName>
</protein>
<dbReference type="Pfam" id="PF03435">
    <property type="entry name" value="Sacchrp_dh_NADP"/>
    <property type="match status" value="1"/>
</dbReference>
<dbReference type="InterPro" id="IPR005097">
    <property type="entry name" value="Sacchrp_dh_NADP-bd"/>
</dbReference>
<keyword evidence="2" id="KW-0732">Signal</keyword>
<feature type="domain" description="Saccharopine dehydrogenase NADP binding" evidence="3">
    <location>
        <begin position="81"/>
        <end position="192"/>
    </location>
</feature>
<dbReference type="InterPro" id="IPR051276">
    <property type="entry name" value="Saccharopine_DH-like_oxidrdct"/>
</dbReference>
<dbReference type="Gene3D" id="3.40.50.720">
    <property type="entry name" value="NAD(P)-binding Rossmann-like Domain"/>
    <property type="match status" value="1"/>
</dbReference>
<accession>A0A7S1VMR7</accession>
<comment type="similarity">
    <text evidence="1">Belongs to the saccharopine dehydrogenase family.</text>
</comment>
<evidence type="ECO:0000256" key="1">
    <source>
        <dbReference type="ARBA" id="ARBA00038048"/>
    </source>
</evidence>
<gene>
    <name evidence="4" type="ORF">GOCE00092_LOCUS23923</name>
</gene>
<dbReference type="SUPFAM" id="SSF51735">
    <property type="entry name" value="NAD(P)-binding Rossmann-fold domains"/>
    <property type="match status" value="1"/>
</dbReference>